<dbReference type="InterPro" id="IPR059177">
    <property type="entry name" value="GH29D-like_dom"/>
</dbReference>
<feature type="signal peptide" evidence="1">
    <location>
        <begin position="1"/>
        <end position="20"/>
    </location>
</feature>
<dbReference type="RefSeq" id="WP_091815496.1">
    <property type="nucleotide sequence ID" value="NZ_FNCQ01000004.1"/>
</dbReference>
<feature type="chain" id="PRO_5011557507" evidence="1">
    <location>
        <begin position="21"/>
        <end position="601"/>
    </location>
</feature>
<proteinExistence type="predicted"/>
<evidence type="ECO:0000259" key="2">
    <source>
        <dbReference type="Pfam" id="PF13290"/>
    </source>
</evidence>
<name>A0A1G7UAC8_9BACT</name>
<feature type="domain" description="GH29D-like beta-sandwich" evidence="2">
    <location>
        <begin position="237"/>
        <end position="273"/>
    </location>
</feature>
<gene>
    <name evidence="3" type="ORF">SAMN04487901_10447</name>
</gene>
<protein>
    <submittedName>
        <fullName evidence="3">Chitobiase/beta-hexosaminidase C-terminal domain-containing protein</fullName>
    </submittedName>
</protein>
<dbReference type="AlphaFoldDB" id="A0A1G7UAC8"/>
<sequence>MKKFFTLALALMGFAGVANAANVDDLAVLKHSYVLVCEDLGARPGKGALFGDGHFLDVTGGSTATNKGSIDLSVADGVLVTEAIANKYGEYGKHLNFLRLKKTQDVIAMKVTAKSKVIIFYQDNNKDDRYPVFAKDAALTEKYADGVRSERCSGEEGKPAVNVRRMEWTATDDGLVYVGDNNGDMFVSYIIIEANEAPGTPTVKVGEQTYEGGLWFREVTCKANDYTMEGTEIGIPTIVTYTTDGTAPTAASPIYQSPIKCYKDMTVKFQAFYDIAGTGTPDAGCICDNADNEANVNFLFDAPTIEANGAQVTITSPYEGAKNFVLINGDNEEETSSITLEESATVTAYSKIINGDYAEFTTKSTTKDVYVLDPIKEKKTIVVTTGTAVIDEEATATSTTGPVYKVEGGAISADKKDFFVKNLTFSVLKDEKAQYQVPEGQEIYIQMSNTNITFQVAEGDSVDVKVVCTKNSCKNLEAEDAAADKLVNGCTPDRSCYVNVSGTNYCHLDADGGVAADLKLHSEANVITFGLHAGTYTFQKYSGTGNILISSIEITPVEVDKTGISTVKNEIAKSAIFNLAGQKVSNNFKGIIVKDGKKIFK</sequence>
<keyword evidence="4" id="KW-1185">Reference proteome</keyword>
<organism evidence="3 4">
    <name type="scientific">Prevotella communis</name>
    <dbReference type="NCBI Taxonomy" id="2913614"/>
    <lineage>
        <taxon>Bacteria</taxon>
        <taxon>Pseudomonadati</taxon>
        <taxon>Bacteroidota</taxon>
        <taxon>Bacteroidia</taxon>
        <taxon>Bacteroidales</taxon>
        <taxon>Prevotellaceae</taxon>
        <taxon>Prevotella</taxon>
    </lineage>
</organism>
<evidence type="ECO:0000256" key="1">
    <source>
        <dbReference type="SAM" id="SignalP"/>
    </source>
</evidence>
<evidence type="ECO:0000313" key="4">
    <source>
        <dbReference type="Proteomes" id="UP000198779"/>
    </source>
</evidence>
<dbReference type="EMBL" id="FNCQ01000004">
    <property type="protein sequence ID" value="SDG44433.1"/>
    <property type="molecule type" value="Genomic_DNA"/>
</dbReference>
<dbReference type="STRING" id="645274.SAMN04487901_10447"/>
<evidence type="ECO:0000313" key="3">
    <source>
        <dbReference type="EMBL" id="SDG44433.1"/>
    </source>
</evidence>
<reference evidence="4" key="1">
    <citation type="submission" date="2016-10" db="EMBL/GenBank/DDBJ databases">
        <authorList>
            <person name="Varghese N."/>
            <person name="Submissions S."/>
        </authorList>
    </citation>
    <scope>NUCLEOTIDE SEQUENCE [LARGE SCALE GENOMIC DNA]</scope>
    <source>
        <strain evidence="4">BP1-148</strain>
    </source>
</reference>
<accession>A0A1G7UAC8</accession>
<dbReference type="Pfam" id="PF13290">
    <property type="entry name" value="CHB_HEX_C_1"/>
    <property type="match status" value="1"/>
</dbReference>
<dbReference type="Proteomes" id="UP000198779">
    <property type="component" value="Unassembled WGS sequence"/>
</dbReference>
<keyword evidence="1" id="KW-0732">Signal</keyword>